<dbReference type="Ensembl" id="ENSTMTT00000008086.1">
    <property type="protein sequence ID" value="ENSTMTP00000007828.1"/>
    <property type="gene ID" value="ENSTMTG00000005706.1"/>
</dbReference>
<dbReference type="PANTHER" id="PTHR10110">
    <property type="entry name" value="SODIUM/HYDROGEN EXCHANGER"/>
    <property type="match status" value="1"/>
</dbReference>
<evidence type="ECO:0000256" key="14">
    <source>
        <dbReference type="SAM" id="MobiDB-lite"/>
    </source>
</evidence>
<dbReference type="GO" id="GO:0015385">
    <property type="term" value="F:sodium:proton antiporter activity"/>
    <property type="evidence" value="ECO:0007669"/>
    <property type="project" value="InterPro"/>
</dbReference>
<organism evidence="18 19">
    <name type="scientific">Terrapene triunguis</name>
    <name type="common">Three-toed box turtle</name>
    <dbReference type="NCBI Taxonomy" id="2587831"/>
    <lineage>
        <taxon>Eukaryota</taxon>
        <taxon>Metazoa</taxon>
        <taxon>Chordata</taxon>
        <taxon>Craniata</taxon>
        <taxon>Vertebrata</taxon>
        <taxon>Euteleostomi</taxon>
        <taxon>Archelosauria</taxon>
        <taxon>Testudinata</taxon>
        <taxon>Testudines</taxon>
        <taxon>Cryptodira</taxon>
        <taxon>Durocryptodira</taxon>
        <taxon>Testudinoidea</taxon>
        <taxon>Emydidae</taxon>
        <taxon>Terrapene</taxon>
    </lineage>
</organism>
<keyword evidence="13" id="KW-0050">Antiport</keyword>
<comment type="subcellular location">
    <subcellularLocation>
        <location evidence="2">Cell membrane</location>
        <topology evidence="2">Multi-pass membrane protein</topology>
    </subcellularLocation>
    <subcellularLocation>
        <location evidence="1">Recycling endosome membrane</location>
        <topology evidence="1">Multi-pass membrane protein</topology>
    </subcellularLocation>
</comment>
<feature type="transmembrane region" description="Helical" evidence="15">
    <location>
        <begin position="420"/>
        <end position="439"/>
    </location>
</feature>
<feature type="domain" description="Cation/H+ exchanger transmembrane" evidence="17">
    <location>
        <begin position="60"/>
        <end position="512"/>
    </location>
</feature>
<evidence type="ECO:0000256" key="11">
    <source>
        <dbReference type="ARBA" id="ARBA00023136"/>
    </source>
</evidence>
<evidence type="ECO:0000256" key="1">
    <source>
        <dbReference type="ARBA" id="ARBA00004195"/>
    </source>
</evidence>
<keyword evidence="7" id="KW-0967">Endosome</keyword>
<keyword evidence="4 13" id="KW-0813">Transport</keyword>
<sequence length="702" mass="78361">MQLPVRSRLLLLLLLRASGLRAGERSSSAMEEIATEKEAEESHRQDSVSLLTFILLLTLTILTIWLFKHRRVRFLHETGLAMIYGLIVGVILRYGSPSSSGHDKPFSCSQEDRPFTTLLVNVSGKFFEYTLKGEISPGKIHNVEQNDMLRKVTFDPEVFFNILLPPIIFHAGYSLKKRHFFRNLGSILAYAFLGTAVSCFIIGNLMYGVVKLMKLVGQLSDKFYYTDCLLFGAVISATDPVTVLAIFNELHADVDLYALLFGESVLNDAVAIVLSSSIVAYQPTGENTHAFDAAAFFKSVGVFLGIFSGSFMMGAVTGVVTALISFLFTKLHCFPLLETALFFLMSWSTFLLAEACGFTGVVAVLFCGITQAHYTYNNLSVESRSRTKQLFEVLHFLAENFIFSYMGLALFTFQKHIFSPIFIIGAFIAIFLGRAAHIYPLSFFLNLGRRHKISWNFQHMMMFSGLRGAMAFALAIRDTATYSHQMMFSTTLLIVFFTVWIIGGGTTPMLSWLNIRVGDHAPSVEEINESRWLYFRVGVDPDQDPPPSNDSFQVLQGDGPDSERGNRTKQESAWLFRLWYSFDHNYLKPILTHSGPPLTTTLPSCCGLLARCLTTPQVYDNQEQLREEDSDFILNDGDLTLTYGDTIITANGSSGSRTATTSLDGRKTKSNSEEALEHDLGMGDNEVTSRGTRLVFPLEDNA</sequence>
<evidence type="ECO:0000256" key="7">
    <source>
        <dbReference type="ARBA" id="ARBA00022753"/>
    </source>
</evidence>
<evidence type="ECO:0000256" key="6">
    <source>
        <dbReference type="ARBA" id="ARBA00022692"/>
    </source>
</evidence>
<keyword evidence="12 13" id="KW-0739">Sodium transport</keyword>
<feature type="compositionally biased region" description="Polar residues" evidence="14">
    <location>
        <begin position="652"/>
        <end position="663"/>
    </location>
</feature>
<evidence type="ECO:0000256" key="10">
    <source>
        <dbReference type="ARBA" id="ARBA00023065"/>
    </source>
</evidence>
<keyword evidence="16" id="KW-0732">Signal</keyword>
<feature type="transmembrane region" description="Helical" evidence="15">
    <location>
        <begin position="488"/>
        <end position="513"/>
    </location>
</feature>
<dbReference type="GO" id="GO:0005886">
    <property type="term" value="C:plasma membrane"/>
    <property type="evidence" value="ECO:0007669"/>
    <property type="project" value="UniProtKB-SubCell"/>
</dbReference>
<name>A0A674II73_9SAUR</name>
<evidence type="ECO:0000256" key="8">
    <source>
        <dbReference type="ARBA" id="ARBA00022989"/>
    </source>
</evidence>
<proteinExistence type="inferred from homology"/>
<dbReference type="InterPro" id="IPR004709">
    <property type="entry name" value="NaH_exchanger"/>
</dbReference>
<evidence type="ECO:0000313" key="19">
    <source>
        <dbReference type="Proteomes" id="UP000472274"/>
    </source>
</evidence>
<evidence type="ECO:0000256" key="13">
    <source>
        <dbReference type="RuleBase" id="RU003722"/>
    </source>
</evidence>
<dbReference type="Proteomes" id="UP000472274">
    <property type="component" value="Unplaced"/>
</dbReference>
<dbReference type="Gene3D" id="6.10.140.1330">
    <property type="match status" value="1"/>
</dbReference>
<dbReference type="InParanoid" id="A0A674II73"/>
<dbReference type="NCBIfam" id="TIGR00840">
    <property type="entry name" value="b_cpa1"/>
    <property type="match status" value="1"/>
</dbReference>
<keyword evidence="6 13" id="KW-0812">Transmembrane</keyword>
<feature type="chain" id="PRO_5025554861" description="Sodium/hydrogen exchanger" evidence="16">
    <location>
        <begin position="23"/>
        <end position="702"/>
    </location>
</feature>
<feature type="transmembrane region" description="Helical" evidence="15">
    <location>
        <begin position="187"/>
        <end position="209"/>
    </location>
</feature>
<evidence type="ECO:0000256" key="9">
    <source>
        <dbReference type="ARBA" id="ARBA00023053"/>
    </source>
</evidence>
<evidence type="ECO:0000259" key="17">
    <source>
        <dbReference type="Pfam" id="PF00999"/>
    </source>
</evidence>
<keyword evidence="11 15" id="KW-0472">Membrane</keyword>
<evidence type="ECO:0000256" key="5">
    <source>
        <dbReference type="ARBA" id="ARBA00022475"/>
    </source>
</evidence>
<keyword evidence="9" id="KW-0915">Sodium</keyword>
<feature type="transmembrane region" description="Helical" evidence="15">
    <location>
        <begin position="340"/>
        <end position="373"/>
    </location>
</feature>
<feature type="transmembrane region" description="Helical" evidence="15">
    <location>
        <begin position="229"/>
        <end position="247"/>
    </location>
</feature>
<dbReference type="PANTHER" id="PTHR10110:SF62">
    <property type="entry name" value="SODIUM_HYDROGEN EXCHANGER 7"/>
    <property type="match status" value="1"/>
</dbReference>
<reference evidence="18" key="1">
    <citation type="submission" date="2025-08" db="UniProtKB">
        <authorList>
            <consortium name="Ensembl"/>
        </authorList>
    </citation>
    <scope>IDENTIFICATION</scope>
</reference>
<evidence type="ECO:0000256" key="3">
    <source>
        <dbReference type="ARBA" id="ARBA00007367"/>
    </source>
</evidence>
<dbReference type="PRINTS" id="PR01088">
    <property type="entry name" value="NAHEXCHNGR6"/>
</dbReference>
<evidence type="ECO:0000313" key="18">
    <source>
        <dbReference type="Ensembl" id="ENSTMTP00000007828.1"/>
    </source>
</evidence>
<feature type="region of interest" description="Disordered" evidence="14">
    <location>
        <begin position="544"/>
        <end position="568"/>
    </location>
</feature>
<feature type="transmembrane region" description="Helical" evidence="15">
    <location>
        <begin position="49"/>
        <end position="67"/>
    </location>
</feature>
<feature type="transmembrane region" description="Helical" evidence="15">
    <location>
        <begin position="301"/>
        <end position="328"/>
    </location>
</feature>
<dbReference type="GO" id="GO:0015386">
    <property type="term" value="F:potassium:proton antiporter activity"/>
    <property type="evidence" value="ECO:0007669"/>
    <property type="project" value="TreeGrafter"/>
</dbReference>
<evidence type="ECO:0000256" key="16">
    <source>
        <dbReference type="SAM" id="SignalP"/>
    </source>
</evidence>
<comment type="similarity">
    <text evidence="3 13">Belongs to the monovalent cation:proton antiporter 1 (CPA1) transporter (TC 2.A.36) family.</text>
</comment>
<accession>A0A674II73</accession>
<keyword evidence="10 13" id="KW-0406">Ion transport</keyword>
<feature type="transmembrane region" description="Helical" evidence="15">
    <location>
        <begin position="79"/>
        <end position="96"/>
    </location>
</feature>
<feature type="transmembrane region" description="Helical" evidence="15">
    <location>
        <begin position="459"/>
        <end position="476"/>
    </location>
</feature>
<gene>
    <name evidence="18" type="primary">LOC112110507</name>
</gene>
<dbReference type="PRINTS" id="PR01084">
    <property type="entry name" value="NAHEXCHNGR"/>
</dbReference>
<protein>
    <recommendedName>
        <fullName evidence="13">Sodium/hydrogen exchanger</fullName>
    </recommendedName>
</protein>
<dbReference type="InterPro" id="IPR006153">
    <property type="entry name" value="Cation/H_exchanger_TM"/>
</dbReference>
<dbReference type="GeneTree" id="ENSGT00940000153460"/>
<dbReference type="AlphaFoldDB" id="A0A674II73"/>
<keyword evidence="8 15" id="KW-1133">Transmembrane helix</keyword>
<feature type="signal peptide" evidence="16">
    <location>
        <begin position="1"/>
        <end position="22"/>
    </location>
</feature>
<reference evidence="18" key="2">
    <citation type="submission" date="2025-09" db="UniProtKB">
        <authorList>
            <consortium name="Ensembl"/>
        </authorList>
    </citation>
    <scope>IDENTIFICATION</scope>
</reference>
<dbReference type="InterPro" id="IPR018422">
    <property type="entry name" value="Cation/H_exchanger_CPA1"/>
</dbReference>
<keyword evidence="19" id="KW-1185">Reference proteome</keyword>
<dbReference type="InterPro" id="IPR002090">
    <property type="entry name" value="NHE-6/7/9"/>
</dbReference>
<evidence type="ECO:0000256" key="15">
    <source>
        <dbReference type="SAM" id="Phobius"/>
    </source>
</evidence>
<keyword evidence="5" id="KW-1003">Cell membrane</keyword>
<dbReference type="Pfam" id="PF00999">
    <property type="entry name" value="Na_H_Exchanger"/>
    <property type="match status" value="1"/>
</dbReference>
<feature type="transmembrane region" description="Helical" evidence="15">
    <location>
        <begin position="393"/>
        <end position="413"/>
    </location>
</feature>
<evidence type="ECO:0000256" key="12">
    <source>
        <dbReference type="ARBA" id="ARBA00023201"/>
    </source>
</evidence>
<feature type="transmembrane region" description="Helical" evidence="15">
    <location>
        <begin position="158"/>
        <end position="175"/>
    </location>
</feature>
<evidence type="ECO:0000256" key="2">
    <source>
        <dbReference type="ARBA" id="ARBA00004651"/>
    </source>
</evidence>
<dbReference type="GO" id="GO:0098719">
    <property type="term" value="P:sodium ion import across plasma membrane"/>
    <property type="evidence" value="ECO:0007669"/>
    <property type="project" value="TreeGrafter"/>
</dbReference>
<dbReference type="GO" id="GO:0051453">
    <property type="term" value="P:regulation of intracellular pH"/>
    <property type="evidence" value="ECO:0007669"/>
    <property type="project" value="TreeGrafter"/>
</dbReference>
<dbReference type="GO" id="GO:0055038">
    <property type="term" value="C:recycling endosome membrane"/>
    <property type="evidence" value="ECO:0007669"/>
    <property type="project" value="UniProtKB-SubCell"/>
</dbReference>
<feature type="region of interest" description="Disordered" evidence="14">
    <location>
        <begin position="652"/>
        <end position="672"/>
    </location>
</feature>
<evidence type="ECO:0000256" key="4">
    <source>
        <dbReference type="ARBA" id="ARBA00022448"/>
    </source>
</evidence>